<dbReference type="Pfam" id="PF01571">
    <property type="entry name" value="GCV_T"/>
    <property type="match status" value="1"/>
</dbReference>
<evidence type="ECO:0000256" key="2">
    <source>
        <dbReference type="ARBA" id="ARBA00012616"/>
    </source>
</evidence>
<dbReference type="InterPro" id="IPR027266">
    <property type="entry name" value="TrmE/GcvT-like"/>
</dbReference>
<organism evidence="9 10">
    <name type="scientific">Mobilicoccus caccae</name>
    <dbReference type="NCBI Taxonomy" id="1859295"/>
    <lineage>
        <taxon>Bacteria</taxon>
        <taxon>Bacillati</taxon>
        <taxon>Actinomycetota</taxon>
        <taxon>Actinomycetes</taxon>
        <taxon>Micrococcales</taxon>
        <taxon>Dermatophilaceae</taxon>
        <taxon>Mobilicoccus</taxon>
    </lineage>
</organism>
<proteinExistence type="inferred from homology"/>
<gene>
    <name evidence="9" type="primary">gcvT</name>
    <name evidence="9" type="ORF">GCM10025883_14550</name>
</gene>
<feature type="domain" description="GCVT N-terminal" evidence="7">
    <location>
        <begin position="11"/>
        <end position="267"/>
    </location>
</feature>
<evidence type="ECO:0000256" key="1">
    <source>
        <dbReference type="ARBA" id="ARBA00008609"/>
    </source>
</evidence>
<dbReference type="InterPro" id="IPR029043">
    <property type="entry name" value="GcvT/YgfZ_C"/>
</dbReference>
<dbReference type="SUPFAM" id="SSF103025">
    <property type="entry name" value="Folate-binding domain"/>
    <property type="match status" value="1"/>
</dbReference>
<evidence type="ECO:0000256" key="4">
    <source>
        <dbReference type="ARBA" id="ARBA00022679"/>
    </source>
</evidence>
<sequence>MTESDLLTSPLHSRHEALKAKMADFGGWLMPIEYPGGGVLKEHEAVRERVGIFDVSHLGKALVRGPGAADFCNRCFTNDLRKVSPPKAQYTMCCDAETGGVVDDLIQYYKSDDEVFLIPNAANTTEVVRRMAEQLPEGLELENQHHDYAIIAVQGPRSDEVLQSLGLPTGHEYMSFDSTEWQGRPLTVCRTGYTGEKGYELVPRWEDAEALWDALVEAMKPYDGMPCGLGARDTLRTEMGYALHGHELTMDITPNMARAGWAVGWNKDEFWGKDVLAAQRAEKSCRLSWGLLVEGRGIPRAGCVVKDGEGNEIGVVTSGTMSPTLRKGIGLALIDRGVKEGDPVVVDVRGRDIAAVVTKPPFVEAGVHD</sequence>
<dbReference type="InterPro" id="IPR028896">
    <property type="entry name" value="GcvT/YgfZ/DmdA"/>
</dbReference>
<keyword evidence="4" id="KW-0808">Transferase</keyword>
<dbReference type="RefSeq" id="WP_284303329.1">
    <property type="nucleotide sequence ID" value="NZ_BSUO01000001.1"/>
</dbReference>
<keyword evidence="3" id="KW-0032">Aminotransferase</keyword>
<dbReference type="InterPro" id="IPR006222">
    <property type="entry name" value="GCVT_N"/>
</dbReference>
<comment type="catalytic activity">
    <reaction evidence="6">
        <text>N(6)-[(R)-S(8)-aminomethyldihydrolipoyl]-L-lysyl-[protein] + (6S)-5,6,7,8-tetrahydrofolate = N(6)-[(R)-dihydrolipoyl]-L-lysyl-[protein] + (6R)-5,10-methylene-5,6,7,8-tetrahydrofolate + NH4(+)</text>
        <dbReference type="Rhea" id="RHEA:16945"/>
        <dbReference type="Rhea" id="RHEA-COMP:10475"/>
        <dbReference type="Rhea" id="RHEA-COMP:10492"/>
        <dbReference type="ChEBI" id="CHEBI:15636"/>
        <dbReference type="ChEBI" id="CHEBI:28938"/>
        <dbReference type="ChEBI" id="CHEBI:57453"/>
        <dbReference type="ChEBI" id="CHEBI:83100"/>
        <dbReference type="ChEBI" id="CHEBI:83143"/>
        <dbReference type="EC" id="2.1.2.10"/>
    </reaction>
</comment>
<feature type="domain" description="Aminomethyltransferase C-terminal" evidence="8">
    <location>
        <begin position="290"/>
        <end position="363"/>
    </location>
</feature>
<dbReference type="SUPFAM" id="SSF101790">
    <property type="entry name" value="Aminomethyltransferase beta-barrel domain"/>
    <property type="match status" value="1"/>
</dbReference>
<evidence type="ECO:0000313" key="10">
    <source>
        <dbReference type="Proteomes" id="UP001157126"/>
    </source>
</evidence>
<evidence type="ECO:0000256" key="5">
    <source>
        <dbReference type="ARBA" id="ARBA00031395"/>
    </source>
</evidence>
<dbReference type="NCBIfam" id="NF001567">
    <property type="entry name" value="PRK00389.1"/>
    <property type="match status" value="1"/>
</dbReference>
<dbReference type="EC" id="2.1.2.10" evidence="2"/>
<dbReference type="Pfam" id="PF08669">
    <property type="entry name" value="GCV_T_C"/>
    <property type="match status" value="1"/>
</dbReference>
<accession>A0ABQ6IND0</accession>
<keyword evidence="10" id="KW-1185">Reference proteome</keyword>
<protein>
    <recommendedName>
        <fullName evidence="2">aminomethyltransferase</fullName>
        <ecNumber evidence="2">2.1.2.10</ecNumber>
    </recommendedName>
    <alternativeName>
        <fullName evidence="5">Glycine cleavage system T protein</fullName>
    </alternativeName>
</protein>
<dbReference type="PIRSF" id="PIRSF006487">
    <property type="entry name" value="GcvT"/>
    <property type="match status" value="1"/>
</dbReference>
<dbReference type="InterPro" id="IPR013977">
    <property type="entry name" value="GcvT_C"/>
</dbReference>
<dbReference type="NCBIfam" id="TIGR00528">
    <property type="entry name" value="gcvT"/>
    <property type="match status" value="1"/>
</dbReference>
<dbReference type="PANTHER" id="PTHR43757:SF2">
    <property type="entry name" value="AMINOMETHYLTRANSFERASE, MITOCHONDRIAL"/>
    <property type="match status" value="1"/>
</dbReference>
<dbReference type="Gene3D" id="3.30.1360.120">
    <property type="entry name" value="Probable tRNA modification gtpase trme, domain 1"/>
    <property type="match status" value="1"/>
</dbReference>
<name>A0ABQ6IND0_9MICO</name>
<dbReference type="PANTHER" id="PTHR43757">
    <property type="entry name" value="AMINOMETHYLTRANSFERASE"/>
    <property type="match status" value="1"/>
</dbReference>
<comment type="caution">
    <text evidence="9">The sequence shown here is derived from an EMBL/GenBank/DDBJ whole genome shotgun (WGS) entry which is preliminary data.</text>
</comment>
<dbReference type="Proteomes" id="UP001157126">
    <property type="component" value="Unassembled WGS sequence"/>
</dbReference>
<evidence type="ECO:0000259" key="7">
    <source>
        <dbReference type="Pfam" id="PF01571"/>
    </source>
</evidence>
<evidence type="ECO:0000256" key="3">
    <source>
        <dbReference type="ARBA" id="ARBA00022576"/>
    </source>
</evidence>
<evidence type="ECO:0000259" key="8">
    <source>
        <dbReference type="Pfam" id="PF08669"/>
    </source>
</evidence>
<comment type="similarity">
    <text evidence="1">Belongs to the GcvT family.</text>
</comment>
<dbReference type="EMBL" id="BSUO01000001">
    <property type="protein sequence ID" value="GMA39410.1"/>
    <property type="molecule type" value="Genomic_DNA"/>
</dbReference>
<evidence type="ECO:0000313" key="9">
    <source>
        <dbReference type="EMBL" id="GMA39410.1"/>
    </source>
</evidence>
<evidence type="ECO:0000256" key="6">
    <source>
        <dbReference type="ARBA" id="ARBA00047665"/>
    </source>
</evidence>
<dbReference type="InterPro" id="IPR006223">
    <property type="entry name" value="GcvT"/>
</dbReference>
<reference evidence="10" key="1">
    <citation type="journal article" date="2019" name="Int. J. Syst. Evol. Microbiol.">
        <title>The Global Catalogue of Microorganisms (GCM) 10K type strain sequencing project: providing services to taxonomists for standard genome sequencing and annotation.</title>
        <authorList>
            <consortium name="The Broad Institute Genomics Platform"/>
            <consortium name="The Broad Institute Genome Sequencing Center for Infectious Disease"/>
            <person name="Wu L."/>
            <person name="Ma J."/>
        </authorList>
    </citation>
    <scope>NUCLEOTIDE SEQUENCE [LARGE SCALE GENOMIC DNA]</scope>
    <source>
        <strain evidence="10">NBRC 113072</strain>
    </source>
</reference>